<feature type="compositionally biased region" description="Basic and acidic residues" evidence="1">
    <location>
        <begin position="93"/>
        <end position="102"/>
    </location>
</feature>
<proteinExistence type="predicted"/>
<reference evidence="2" key="1">
    <citation type="journal article" date="2019" name="Environ. Microbiol.">
        <title>Fungal ecological strategies reflected in gene transcription - a case study of two litter decomposers.</title>
        <authorList>
            <person name="Barbi F."/>
            <person name="Kohler A."/>
            <person name="Barry K."/>
            <person name="Baskaran P."/>
            <person name="Daum C."/>
            <person name="Fauchery L."/>
            <person name="Ihrmark K."/>
            <person name="Kuo A."/>
            <person name="LaButti K."/>
            <person name="Lipzen A."/>
            <person name="Morin E."/>
            <person name="Grigoriev I.V."/>
            <person name="Henrissat B."/>
            <person name="Lindahl B."/>
            <person name="Martin F."/>
        </authorList>
    </citation>
    <scope>NUCLEOTIDE SEQUENCE</scope>
    <source>
        <strain evidence="2">JB14</strain>
    </source>
</reference>
<evidence type="ECO:0000313" key="2">
    <source>
        <dbReference type="EMBL" id="KAE9383167.1"/>
    </source>
</evidence>
<protein>
    <recommendedName>
        <fullName evidence="4">F-box domain-containing protein</fullName>
    </recommendedName>
</protein>
<sequence>MHLGSEHSPPVQAPLVLEYLDPSTNAFTHPVRPLGMDLLSLIFEFLCLDYLNGYIPPQLTVIHVCHNWRVIALHYTPKIWSIMSFSLPRKVARERDPNEKGAHERRRGSALPSSSQVTQERSFWEISREHHRIVSDWFSRSGNFPLTIHFMNYTEKPKEEVEEFFRPFIPHLKKCRELRLLLYLQFPERMEQVPSSFTIRNFRHASQLKHLRIHTSALSFRAYIDLPLSQLTTLSIKGPVWSLCGHLQTITACESLLHCHIDLPNWPQNSTSETIQHPT</sequence>
<accession>A0A6A4GCH5</accession>
<dbReference type="OrthoDB" id="3221235at2759"/>
<evidence type="ECO:0000256" key="1">
    <source>
        <dbReference type="SAM" id="MobiDB-lite"/>
    </source>
</evidence>
<evidence type="ECO:0000313" key="3">
    <source>
        <dbReference type="Proteomes" id="UP000799118"/>
    </source>
</evidence>
<name>A0A6A4GCH5_9AGAR</name>
<feature type="region of interest" description="Disordered" evidence="1">
    <location>
        <begin position="93"/>
        <end position="116"/>
    </location>
</feature>
<feature type="non-terminal residue" evidence="2">
    <location>
        <position position="279"/>
    </location>
</feature>
<dbReference type="Proteomes" id="UP000799118">
    <property type="component" value="Unassembled WGS sequence"/>
</dbReference>
<organism evidence="2 3">
    <name type="scientific">Gymnopus androsaceus JB14</name>
    <dbReference type="NCBI Taxonomy" id="1447944"/>
    <lineage>
        <taxon>Eukaryota</taxon>
        <taxon>Fungi</taxon>
        <taxon>Dikarya</taxon>
        <taxon>Basidiomycota</taxon>
        <taxon>Agaricomycotina</taxon>
        <taxon>Agaricomycetes</taxon>
        <taxon>Agaricomycetidae</taxon>
        <taxon>Agaricales</taxon>
        <taxon>Marasmiineae</taxon>
        <taxon>Omphalotaceae</taxon>
        <taxon>Gymnopus</taxon>
    </lineage>
</organism>
<gene>
    <name evidence="2" type="ORF">BT96DRAFT_951580</name>
</gene>
<dbReference type="EMBL" id="ML770664">
    <property type="protein sequence ID" value="KAE9383167.1"/>
    <property type="molecule type" value="Genomic_DNA"/>
</dbReference>
<keyword evidence="3" id="KW-1185">Reference proteome</keyword>
<dbReference type="AlphaFoldDB" id="A0A6A4GCH5"/>
<evidence type="ECO:0008006" key="4">
    <source>
        <dbReference type="Google" id="ProtNLM"/>
    </source>
</evidence>